<accession>A0A0F5FXX2</accession>
<proteinExistence type="predicted"/>
<evidence type="ECO:0000259" key="1">
    <source>
        <dbReference type="Pfam" id="PF12697"/>
    </source>
</evidence>
<name>A0A0F5FXX2_9HYPH</name>
<dbReference type="OrthoDB" id="9814966at2"/>
<dbReference type="InterPro" id="IPR029058">
    <property type="entry name" value="AB_hydrolase_fold"/>
</dbReference>
<dbReference type="InterPro" id="IPR052897">
    <property type="entry name" value="Sec-Metab_Biosynth_Hydrolase"/>
</dbReference>
<organism evidence="2 3">
    <name type="scientific">Devosia geojensis</name>
    <dbReference type="NCBI Taxonomy" id="443610"/>
    <lineage>
        <taxon>Bacteria</taxon>
        <taxon>Pseudomonadati</taxon>
        <taxon>Pseudomonadota</taxon>
        <taxon>Alphaproteobacteria</taxon>
        <taxon>Hyphomicrobiales</taxon>
        <taxon>Devosiaceae</taxon>
        <taxon>Devosia</taxon>
    </lineage>
</organism>
<keyword evidence="3" id="KW-1185">Reference proteome</keyword>
<dbReference type="PATRIC" id="fig|443610.3.peg.2631"/>
<dbReference type="RefSeq" id="WP_046106688.1">
    <property type="nucleotide sequence ID" value="NZ_JZEX01000020.1"/>
</dbReference>
<reference evidence="2 3" key="1">
    <citation type="submission" date="2015-03" db="EMBL/GenBank/DDBJ databases">
        <authorList>
            <person name="Hassan Y.I."/>
            <person name="Lepp D."/>
            <person name="Li X.-Z."/>
            <person name="Zhou T."/>
        </authorList>
    </citation>
    <scope>NUCLEOTIDE SEQUENCE [LARGE SCALE GENOMIC DNA]</scope>
    <source>
        <strain evidence="2 3">BD-c194</strain>
    </source>
</reference>
<protein>
    <recommendedName>
        <fullName evidence="1">AB hydrolase-1 domain-containing protein</fullName>
    </recommendedName>
</protein>
<dbReference type="STRING" id="443610.VE25_00880"/>
<dbReference type="Pfam" id="PF12697">
    <property type="entry name" value="Abhydrolase_6"/>
    <property type="match status" value="1"/>
</dbReference>
<dbReference type="InterPro" id="IPR000073">
    <property type="entry name" value="AB_hydrolase_1"/>
</dbReference>
<dbReference type="Gene3D" id="3.40.50.1820">
    <property type="entry name" value="alpha/beta hydrolase"/>
    <property type="match status" value="1"/>
</dbReference>
<dbReference type="PANTHER" id="PTHR37017">
    <property type="entry name" value="AB HYDROLASE-1 DOMAIN-CONTAINING PROTEIN-RELATED"/>
    <property type="match status" value="1"/>
</dbReference>
<dbReference type="AlphaFoldDB" id="A0A0F5FXX2"/>
<dbReference type="PANTHER" id="PTHR37017:SF11">
    <property type="entry name" value="ESTERASE_LIPASE_THIOESTERASE DOMAIN-CONTAINING PROTEIN"/>
    <property type="match status" value="1"/>
</dbReference>
<sequence length="226" mass="24939">MAERTNFVIVHGAWTGGWSWMRVVDRLHDRGHRAFAPTLTGLCERSHLNAVGVDLDMHITDIVNEIVWKDLTDVVLVAHSYGGLVGAGVVERVPERIASLVFVDAFIAEDDKSFADMVPGWEPTEALIDSPPTSPGDYLDEADRAWVDTKACPQPAGTMTQRMRVTGAYKKAPRKMFIVAMGWDGFQGTAEKLEREGGWTVHRLACGHDVPIDMPDELTELLVEAA</sequence>
<dbReference type="EMBL" id="JZEX01000020">
    <property type="protein sequence ID" value="KKB13673.1"/>
    <property type="molecule type" value="Genomic_DNA"/>
</dbReference>
<feature type="domain" description="AB hydrolase-1" evidence="1">
    <location>
        <begin position="7"/>
        <end position="219"/>
    </location>
</feature>
<dbReference type="SUPFAM" id="SSF53474">
    <property type="entry name" value="alpha/beta-Hydrolases"/>
    <property type="match status" value="1"/>
</dbReference>
<dbReference type="Proteomes" id="UP000033632">
    <property type="component" value="Unassembled WGS sequence"/>
</dbReference>
<comment type="caution">
    <text evidence="2">The sequence shown here is derived from an EMBL/GenBank/DDBJ whole genome shotgun (WGS) entry which is preliminary data.</text>
</comment>
<evidence type="ECO:0000313" key="3">
    <source>
        <dbReference type="Proteomes" id="UP000033632"/>
    </source>
</evidence>
<gene>
    <name evidence="2" type="ORF">VE25_00880</name>
</gene>
<evidence type="ECO:0000313" key="2">
    <source>
        <dbReference type="EMBL" id="KKB13673.1"/>
    </source>
</evidence>